<reference evidence="1 2" key="1">
    <citation type="submission" date="2019-09" db="EMBL/GenBank/DDBJ databases">
        <title>Report of infection by Mycobacterium simiae a patient suffering from pulmonary tuberculosis.</title>
        <authorList>
            <person name="Mohanty P.S."/>
            <person name="Bansal A.K."/>
            <person name="Singh H."/>
            <person name="Sharma S."/>
            <person name="Patil S.A."/>
            <person name="Upadhaya P."/>
            <person name="Singh P.K."/>
            <person name="Kumar D."/>
            <person name="Kumar S."/>
            <person name="Singh R.K."/>
            <person name="Chaudhary B."/>
        </authorList>
    </citation>
    <scope>NUCLEOTIDE SEQUENCE [LARGE SCALE GENOMIC DNA]</scope>
    <source>
        <strain evidence="1 2">JAL-560-SIM</strain>
    </source>
</reference>
<organism evidence="1 2">
    <name type="scientific">Mycobacterium simiae</name>
    <name type="common">Mycobacterium habana</name>
    <dbReference type="NCBI Taxonomy" id="1784"/>
    <lineage>
        <taxon>Bacteria</taxon>
        <taxon>Bacillati</taxon>
        <taxon>Actinomycetota</taxon>
        <taxon>Actinomycetes</taxon>
        <taxon>Mycobacteriales</taxon>
        <taxon>Mycobacteriaceae</taxon>
        <taxon>Mycobacterium</taxon>
        <taxon>Mycobacterium simiae complex</taxon>
    </lineage>
</organism>
<evidence type="ECO:0000313" key="1">
    <source>
        <dbReference type="EMBL" id="KAA1246246.1"/>
    </source>
</evidence>
<sequence>MKYRFGPTAPCGALQDGADRITATAAVERERLGVSGNMAGMAGKTTTLLADTVFRPCADLCSSRLRCR</sequence>
<gene>
    <name evidence="1" type="ORF">F0Q45_23470</name>
</gene>
<keyword evidence="2" id="KW-1185">Reference proteome</keyword>
<dbReference type="RefSeq" id="WP_149656186.1">
    <property type="nucleotide sequence ID" value="NZ_VTZN01000229.1"/>
</dbReference>
<accession>A0A5B1BCX5</accession>
<name>A0A5B1BCX5_MYCSI</name>
<comment type="caution">
    <text evidence="1">The sequence shown here is derived from an EMBL/GenBank/DDBJ whole genome shotgun (WGS) entry which is preliminary data.</text>
</comment>
<proteinExistence type="predicted"/>
<dbReference type="EMBL" id="VTZN01000229">
    <property type="protein sequence ID" value="KAA1246246.1"/>
    <property type="molecule type" value="Genomic_DNA"/>
</dbReference>
<dbReference type="AlphaFoldDB" id="A0A5B1BCX5"/>
<dbReference type="Proteomes" id="UP000324701">
    <property type="component" value="Unassembled WGS sequence"/>
</dbReference>
<protein>
    <submittedName>
        <fullName evidence="1">Uncharacterized protein</fullName>
    </submittedName>
</protein>
<evidence type="ECO:0000313" key="2">
    <source>
        <dbReference type="Proteomes" id="UP000324701"/>
    </source>
</evidence>